<dbReference type="PANTHER" id="PTHR30273">
    <property type="entry name" value="PERIPLASMIC SIGNAL SENSOR AND SIGMA FACTOR ACTIVATOR FECR-RELATED"/>
    <property type="match status" value="1"/>
</dbReference>
<organism evidence="3 4">
    <name type="scientific">Pseudothauera nasutitermitis</name>
    <dbReference type="NCBI Taxonomy" id="2565930"/>
    <lineage>
        <taxon>Bacteria</taxon>
        <taxon>Pseudomonadati</taxon>
        <taxon>Pseudomonadota</taxon>
        <taxon>Betaproteobacteria</taxon>
        <taxon>Rhodocyclales</taxon>
        <taxon>Zoogloeaceae</taxon>
        <taxon>Pseudothauera</taxon>
    </lineage>
</organism>
<dbReference type="AlphaFoldDB" id="A0A4S4B1G1"/>
<dbReference type="InterPro" id="IPR006860">
    <property type="entry name" value="FecR"/>
</dbReference>
<feature type="domain" description="FecR N-terminal" evidence="2">
    <location>
        <begin position="5"/>
        <end position="45"/>
    </location>
</feature>
<dbReference type="Proteomes" id="UP000308430">
    <property type="component" value="Unassembled WGS sequence"/>
</dbReference>
<dbReference type="InterPro" id="IPR012373">
    <property type="entry name" value="Ferrdict_sens_TM"/>
</dbReference>
<dbReference type="EMBL" id="SSOC01000003">
    <property type="protein sequence ID" value="THF65942.1"/>
    <property type="molecule type" value="Genomic_DNA"/>
</dbReference>
<evidence type="ECO:0000313" key="4">
    <source>
        <dbReference type="Proteomes" id="UP000308430"/>
    </source>
</evidence>
<name>A0A4S4B1G1_9RHOO</name>
<dbReference type="PIRSF" id="PIRSF018266">
    <property type="entry name" value="FecR"/>
    <property type="match status" value="1"/>
</dbReference>
<dbReference type="PANTHER" id="PTHR30273:SF2">
    <property type="entry name" value="PROTEIN FECR"/>
    <property type="match status" value="1"/>
</dbReference>
<evidence type="ECO:0000259" key="1">
    <source>
        <dbReference type="Pfam" id="PF04773"/>
    </source>
</evidence>
<dbReference type="Gene3D" id="2.60.120.1440">
    <property type="match status" value="1"/>
</dbReference>
<evidence type="ECO:0000313" key="3">
    <source>
        <dbReference type="EMBL" id="THF65942.1"/>
    </source>
</evidence>
<dbReference type="Pfam" id="PF16220">
    <property type="entry name" value="DUF4880"/>
    <property type="match status" value="1"/>
</dbReference>
<reference evidence="3 4" key="1">
    <citation type="submission" date="2019-04" db="EMBL/GenBank/DDBJ databases">
        <title>Azoarcus nasutitermitis sp. nov. isolated from termite nest.</title>
        <authorList>
            <person name="Lin S.-Y."/>
            <person name="Hameed A."/>
            <person name="Hsu Y.-H."/>
            <person name="Young C.-C."/>
        </authorList>
    </citation>
    <scope>NUCLEOTIDE SEQUENCE [LARGE SCALE GENOMIC DNA]</scope>
    <source>
        <strain evidence="3 4">CC-YHH838</strain>
    </source>
</reference>
<keyword evidence="4" id="KW-1185">Reference proteome</keyword>
<protein>
    <submittedName>
        <fullName evidence="3">DUF4880 domain-containing protein</fullName>
    </submittedName>
</protein>
<dbReference type="InterPro" id="IPR032623">
    <property type="entry name" value="FecR_N"/>
</dbReference>
<sequence length="311" mass="34577">MACRAVEWLFELQEAGDAEAPRRAFESWLAEHPDHRRAWEHIQRVNARLHSVADNAPPVRKALLGGPRHRRRELLIALLTAGATSGLWLHSGHGRRSTGLLADLRTGVGERRTLELADGSELAINSDSALDVHFDDQARQLTLHRGEILIRTGQDPARRPFIVLTRYGALRPLGTRFAVRILPDAGHLAVFEGAVAVQHGGDTAPRVTLQAGEQLRFAPGLDEAPQAADENAVAWREDILVAANMRFADFLAEVGRHRHGRLACAPEIADWRVSGTYRLDDTDRILDVLRASLPVRIHYLTRYWVTVHPAA</sequence>
<accession>A0A4S4B1G1</accession>
<evidence type="ECO:0000259" key="2">
    <source>
        <dbReference type="Pfam" id="PF16220"/>
    </source>
</evidence>
<gene>
    <name evidence="3" type="ORF">E6C76_07500</name>
</gene>
<proteinExistence type="predicted"/>
<dbReference type="Pfam" id="PF04773">
    <property type="entry name" value="FecR"/>
    <property type="match status" value="1"/>
</dbReference>
<feature type="domain" description="FecR protein" evidence="1">
    <location>
        <begin position="103"/>
        <end position="195"/>
    </location>
</feature>
<dbReference type="OrthoDB" id="1100567at2"/>
<comment type="caution">
    <text evidence="3">The sequence shown here is derived from an EMBL/GenBank/DDBJ whole genome shotgun (WGS) entry which is preliminary data.</text>
</comment>
<dbReference type="GO" id="GO:0016989">
    <property type="term" value="F:sigma factor antagonist activity"/>
    <property type="evidence" value="ECO:0007669"/>
    <property type="project" value="TreeGrafter"/>
</dbReference>